<dbReference type="Proteomes" id="UP001596203">
    <property type="component" value="Unassembled WGS sequence"/>
</dbReference>
<keyword evidence="3" id="KW-0234">DNA repair</keyword>
<dbReference type="Pfam" id="PF12705">
    <property type="entry name" value="PDDEXK_1"/>
    <property type="match status" value="1"/>
</dbReference>
<keyword evidence="2" id="KW-0067">ATP-binding</keyword>
<evidence type="ECO:0000256" key="2">
    <source>
        <dbReference type="ARBA" id="ARBA00022806"/>
    </source>
</evidence>
<keyword evidence="1" id="KW-0227">DNA damage</keyword>
<evidence type="ECO:0000313" key="6">
    <source>
        <dbReference type="Proteomes" id="UP001596203"/>
    </source>
</evidence>
<sequence>MGATDAESVMREQSCRLHLALKARPKTKPDTGDWAVRDGPFMLKALMSAIERVERHLSRGVAIDEAVQLEKRAFVDQHDGARRFLEHALEQYYAYHEARQEQLGRLRFVESWMKIQEKPNATLALWGTVYDGPGGVREVRRFRTTPARKQITAWAYIAARVAARRLVREPVQRIWVTEIGLHDGIESHVLKGITPEEADNLYERHGREAALAVVEGGSYRPGRDCSSCRATSVCDALIALPGFLQSKGRGPWTRSLSASDLELHDQCPSRWYMEHEAHLPRDEEGSEFQRRGRAVHRWLVAAHARGQACTAEDLPAPERGMPLVGADVLDPRDYELAHSFLRSHAAVCPHLAEGIGHFVSERTLYAFDSAADVVIATKADATWLQGDRLVIREVKTVQALPEADRDAIFSWFLAVSWGLVALDAGVARHFGATRGEVQLELLSPHGAVVHTYSTDDPELMAIARGRIRRLGRRWLADTTWSPQPSAGCTQCSVRRWCVSRDDWAHRPTGAAASLPAAPVFA</sequence>
<dbReference type="InterPro" id="IPR038726">
    <property type="entry name" value="PDDEXK_AddAB-type"/>
</dbReference>
<comment type="caution">
    <text evidence="5">The sequence shown here is derived from an EMBL/GenBank/DDBJ whole genome shotgun (WGS) entry which is preliminary data.</text>
</comment>
<proteinExistence type="predicted"/>
<reference evidence="6" key="1">
    <citation type="journal article" date="2019" name="Int. J. Syst. Evol. Microbiol.">
        <title>The Global Catalogue of Microorganisms (GCM) 10K type strain sequencing project: providing services to taxonomists for standard genome sequencing and annotation.</title>
        <authorList>
            <consortium name="The Broad Institute Genomics Platform"/>
            <consortium name="The Broad Institute Genome Sequencing Center for Infectious Disease"/>
            <person name="Wu L."/>
            <person name="Ma J."/>
        </authorList>
    </citation>
    <scope>NUCLEOTIDE SEQUENCE [LARGE SCALE GENOMIC DNA]</scope>
    <source>
        <strain evidence="6">ZS-35-S2</strain>
    </source>
</reference>
<accession>A0ABW1KKP5</accession>
<evidence type="ECO:0000259" key="4">
    <source>
        <dbReference type="Pfam" id="PF12705"/>
    </source>
</evidence>
<keyword evidence="2" id="KW-0378">Hydrolase</keyword>
<keyword evidence="2" id="KW-0347">Helicase</keyword>
<dbReference type="RefSeq" id="WP_377430606.1">
    <property type="nucleotide sequence ID" value="NZ_JBHSPR010000053.1"/>
</dbReference>
<organism evidence="5 6">
    <name type="scientific">Plantactinospora solaniradicis</name>
    <dbReference type="NCBI Taxonomy" id="1723736"/>
    <lineage>
        <taxon>Bacteria</taxon>
        <taxon>Bacillati</taxon>
        <taxon>Actinomycetota</taxon>
        <taxon>Actinomycetes</taxon>
        <taxon>Micromonosporales</taxon>
        <taxon>Micromonosporaceae</taxon>
        <taxon>Plantactinospora</taxon>
    </lineage>
</organism>
<keyword evidence="6" id="KW-1185">Reference proteome</keyword>
<evidence type="ECO:0000313" key="5">
    <source>
        <dbReference type="EMBL" id="MFC6021856.1"/>
    </source>
</evidence>
<name>A0ABW1KKP5_9ACTN</name>
<gene>
    <name evidence="5" type="ORF">ACFP2T_37555</name>
</gene>
<feature type="domain" description="PD-(D/E)XK endonuclease-like" evidence="4">
    <location>
        <begin position="255"/>
        <end position="497"/>
    </location>
</feature>
<dbReference type="EMBL" id="JBHSPR010000053">
    <property type="protein sequence ID" value="MFC6021856.1"/>
    <property type="molecule type" value="Genomic_DNA"/>
</dbReference>
<keyword evidence="2" id="KW-0547">Nucleotide-binding</keyword>
<evidence type="ECO:0000256" key="3">
    <source>
        <dbReference type="ARBA" id="ARBA00023204"/>
    </source>
</evidence>
<evidence type="ECO:0000256" key="1">
    <source>
        <dbReference type="ARBA" id="ARBA00022763"/>
    </source>
</evidence>
<protein>
    <submittedName>
        <fullName evidence="5">PD-(D/E)XK nuclease family protein</fullName>
    </submittedName>
</protein>